<dbReference type="Pfam" id="PF21095">
    <property type="entry name" value="CarD_C"/>
    <property type="match status" value="1"/>
</dbReference>
<dbReference type="Pfam" id="PF02559">
    <property type="entry name" value="CarD_TRCF_RID"/>
    <property type="match status" value="1"/>
</dbReference>
<dbReference type="Proteomes" id="UP000824093">
    <property type="component" value="Unassembled WGS sequence"/>
</dbReference>
<reference evidence="2" key="1">
    <citation type="submission" date="2020-10" db="EMBL/GenBank/DDBJ databases">
        <authorList>
            <person name="Gilroy R."/>
        </authorList>
    </citation>
    <scope>NUCLEOTIDE SEQUENCE</scope>
    <source>
        <strain evidence="2">CHK195-15760</strain>
    </source>
</reference>
<dbReference type="AlphaFoldDB" id="A0A9D1M0I1"/>
<dbReference type="SMART" id="SM01058">
    <property type="entry name" value="CarD_TRCF"/>
    <property type="match status" value="1"/>
</dbReference>
<dbReference type="InterPro" id="IPR048792">
    <property type="entry name" value="CarD_C"/>
</dbReference>
<gene>
    <name evidence="2" type="ORF">IAB70_01915</name>
</gene>
<evidence type="ECO:0000313" key="3">
    <source>
        <dbReference type="Proteomes" id="UP000824093"/>
    </source>
</evidence>
<evidence type="ECO:0000259" key="1">
    <source>
        <dbReference type="SMART" id="SM01058"/>
    </source>
</evidence>
<name>A0A9D1M0I1_9FIRM</name>
<dbReference type="PANTHER" id="PTHR38447:SF1">
    <property type="entry name" value="RNA POLYMERASE-BINDING TRANSCRIPTION FACTOR CARD"/>
    <property type="match status" value="1"/>
</dbReference>
<comment type="caution">
    <text evidence="2">The sequence shown here is derived from an EMBL/GenBank/DDBJ whole genome shotgun (WGS) entry which is preliminary data.</text>
</comment>
<dbReference type="InterPro" id="IPR003711">
    <property type="entry name" value="CarD-like/TRCF_RID"/>
</dbReference>
<dbReference type="InterPro" id="IPR042215">
    <property type="entry name" value="CarD-like_C"/>
</dbReference>
<reference evidence="2" key="2">
    <citation type="journal article" date="2021" name="PeerJ">
        <title>Extensive microbial diversity within the chicken gut microbiome revealed by metagenomics and culture.</title>
        <authorList>
            <person name="Gilroy R."/>
            <person name="Ravi A."/>
            <person name="Getino M."/>
            <person name="Pursley I."/>
            <person name="Horton D.L."/>
            <person name="Alikhan N.F."/>
            <person name="Baker D."/>
            <person name="Gharbi K."/>
            <person name="Hall N."/>
            <person name="Watson M."/>
            <person name="Adriaenssens E.M."/>
            <person name="Foster-Nyarko E."/>
            <person name="Jarju S."/>
            <person name="Secka A."/>
            <person name="Antonio M."/>
            <person name="Oren A."/>
            <person name="Chaudhuri R.R."/>
            <person name="La Ragione R."/>
            <person name="Hildebrand F."/>
            <person name="Pallen M.J."/>
        </authorList>
    </citation>
    <scope>NUCLEOTIDE SEQUENCE</scope>
    <source>
        <strain evidence="2">CHK195-15760</strain>
    </source>
</reference>
<evidence type="ECO:0000313" key="2">
    <source>
        <dbReference type="EMBL" id="HIU51372.1"/>
    </source>
</evidence>
<organism evidence="2 3">
    <name type="scientific">Candidatus Merdicola faecigallinarum</name>
    <dbReference type="NCBI Taxonomy" id="2840862"/>
    <lineage>
        <taxon>Bacteria</taxon>
        <taxon>Bacillati</taxon>
        <taxon>Bacillota</taxon>
        <taxon>Clostridia</taxon>
        <taxon>Candidatus Merdicola</taxon>
    </lineage>
</organism>
<dbReference type="PANTHER" id="PTHR38447">
    <property type="entry name" value="TRANSCRIPTION FACTOR YDEB-RELATED"/>
    <property type="match status" value="1"/>
</dbReference>
<sequence length="193" mass="21723">MFNVGDKIVYPMHGAGVIDAIEEKDILGEKQAYYILKMPGEVKVMVPTKKAEEIGVREIIDKNSAEKVFSVLESNETEMSMNWNKRYRDNMDKMKSGDIYEVADVVRNLSFKQKEKGLSTGEKKMLNNAKQILVSELVLTEHSSKDEIEELIDNKISTSFAEYKVDGNITASDISKNIVNKFIPFEGTGTTNA</sequence>
<dbReference type="InterPro" id="IPR052531">
    <property type="entry name" value="CarD-like_regulator"/>
</dbReference>
<dbReference type="GO" id="GO:0009303">
    <property type="term" value="P:rRNA transcription"/>
    <property type="evidence" value="ECO:0007669"/>
    <property type="project" value="TreeGrafter"/>
</dbReference>
<feature type="domain" description="CarD-like/TRCF RNAP-interacting" evidence="1">
    <location>
        <begin position="1"/>
        <end position="110"/>
    </location>
</feature>
<protein>
    <submittedName>
        <fullName evidence="2">CarD family transcriptional regulator</fullName>
    </submittedName>
</protein>
<proteinExistence type="predicted"/>
<dbReference type="InterPro" id="IPR036101">
    <property type="entry name" value="CarD-like/TRCF_RID_sf"/>
</dbReference>
<dbReference type="Gene3D" id="2.40.10.170">
    <property type="match status" value="1"/>
</dbReference>
<accession>A0A9D1M0I1</accession>
<dbReference type="EMBL" id="DVNH01000016">
    <property type="protein sequence ID" value="HIU51372.1"/>
    <property type="molecule type" value="Genomic_DNA"/>
</dbReference>
<dbReference type="Gene3D" id="1.20.58.1290">
    <property type="entry name" value="CarD-like, C-terminal domain"/>
    <property type="match status" value="1"/>
</dbReference>
<dbReference type="SUPFAM" id="SSF141259">
    <property type="entry name" value="CarD-like"/>
    <property type="match status" value="1"/>
</dbReference>